<dbReference type="AlphaFoldDB" id="A0A822ZDA7"/>
<dbReference type="Proteomes" id="UP000607653">
    <property type="component" value="Unassembled WGS sequence"/>
</dbReference>
<dbReference type="PANTHER" id="PTHR40891:SF1">
    <property type="entry name" value="DUF295 DOMAIN-CONTAINING PROTEIN"/>
    <property type="match status" value="1"/>
</dbReference>
<sequence>MVDNRDDGLPSPTPWLVFSHEKGKRTTFFNPSRPNCKYVKNIPQMRRKFCRASHRQWLVMSEKGNRSNCFLLNSDTMETIQLPPLTHWKNRLANVFSPVPQSIHVV</sequence>
<reference evidence="2 3" key="1">
    <citation type="journal article" date="2020" name="Mol. Biol. Evol.">
        <title>Distinct Expression and Methylation Patterns for Genes with Different Fates following a Single Whole-Genome Duplication in Flowering Plants.</title>
        <authorList>
            <person name="Shi T."/>
            <person name="Rahmani R.S."/>
            <person name="Gugger P.F."/>
            <person name="Wang M."/>
            <person name="Li H."/>
            <person name="Zhang Y."/>
            <person name="Li Z."/>
            <person name="Wang Q."/>
            <person name="Van de Peer Y."/>
            <person name="Marchal K."/>
            <person name="Chen J."/>
        </authorList>
    </citation>
    <scope>NUCLEOTIDE SEQUENCE [LARGE SCALE GENOMIC DNA]</scope>
    <source>
        <tissue evidence="2">Leaf</tissue>
    </source>
</reference>
<keyword evidence="3" id="KW-1185">Reference proteome</keyword>
<comment type="caution">
    <text evidence="2">The sequence shown here is derived from an EMBL/GenBank/DDBJ whole genome shotgun (WGS) entry which is preliminary data.</text>
</comment>
<accession>A0A822ZDA7</accession>
<evidence type="ECO:0000259" key="1">
    <source>
        <dbReference type="Pfam" id="PF03478"/>
    </source>
</evidence>
<protein>
    <recommendedName>
        <fullName evidence="1">KIB1-4 beta-propeller domain-containing protein</fullName>
    </recommendedName>
</protein>
<proteinExistence type="predicted"/>
<name>A0A822ZDA7_NELNU</name>
<dbReference type="Pfam" id="PF03478">
    <property type="entry name" value="Beta-prop_KIB1-4"/>
    <property type="match status" value="1"/>
</dbReference>
<dbReference type="PANTHER" id="PTHR40891">
    <property type="entry name" value="DUF295 DOMAIN-CONTAINING PROTEIN"/>
    <property type="match status" value="1"/>
</dbReference>
<organism evidence="2 3">
    <name type="scientific">Nelumbo nucifera</name>
    <name type="common">Sacred lotus</name>
    <dbReference type="NCBI Taxonomy" id="4432"/>
    <lineage>
        <taxon>Eukaryota</taxon>
        <taxon>Viridiplantae</taxon>
        <taxon>Streptophyta</taxon>
        <taxon>Embryophyta</taxon>
        <taxon>Tracheophyta</taxon>
        <taxon>Spermatophyta</taxon>
        <taxon>Magnoliopsida</taxon>
        <taxon>Proteales</taxon>
        <taxon>Nelumbonaceae</taxon>
        <taxon>Nelumbo</taxon>
    </lineage>
</organism>
<dbReference type="InterPro" id="IPR005174">
    <property type="entry name" value="KIB1-4_b-propeller"/>
</dbReference>
<evidence type="ECO:0000313" key="3">
    <source>
        <dbReference type="Proteomes" id="UP000607653"/>
    </source>
</evidence>
<gene>
    <name evidence="2" type="ORF">HUJ06_000730</name>
</gene>
<evidence type="ECO:0000313" key="2">
    <source>
        <dbReference type="EMBL" id="DAD42500.1"/>
    </source>
</evidence>
<feature type="domain" description="KIB1-4 beta-propeller" evidence="1">
    <location>
        <begin position="29"/>
        <end position="89"/>
    </location>
</feature>
<dbReference type="EMBL" id="DUZY01000006">
    <property type="protein sequence ID" value="DAD42500.1"/>
    <property type="molecule type" value="Genomic_DNA"/>
</dbReference>